<organism evidence="1 2">
    <name type="scientific">Pelagibacterium lacus</name>
    <dbReference type="NCBI Taxonomy" id="2282655"/>
    <lineage>
        <taxon>Bacteria</taxon>
        <taxon>Pseudomonadati</taxon>
        <taxon>Pseudomonadota</taxon>
        <taxon>Alphaproteobacteria</taxon>
        <taxon>Hyphomicrobiales</taxon>
        <taxon>Devosiaceae</taxon>
        <taxon>Pelagibacterium</taxon>
    </lineage>
</organism>
<gene>
    <name evidence="1" type="ORF">DVH29_06135</name>
</gene>
<name>A0A369WBB5_9HYPH</name>
<dbReference type="Pfam" id="PF16233">
    <property type="entry name" value="DUF4893"/>
    <property type="match status" value="1"/>
</dbReference>
<dbReference type="EMBL" id="QQNH01000006">
    <property type="protein sequence ID" value="RDE09381.1"/>
    <property type="molecule type" value="Genomic_DNA"/>
</dbReference>
<dbReference type="InterPro" id="IPR032609">
    <property type="entry name" value="DUF4893"/>
</dbReference>
<dbReference type="Proteomes" id="UP000253759">
    <property type="component" value="Unassembled WGS sequence"/>
</dbReference>
<evidence type="ECO:0000313" key="2">
    <source>
        <dbReference type="Proteomes" id="UP000253759"/>
    </source>
</evidence>
<reference evidence="2" key="1">
    <citation type="submission" date="2018-07" db="EMBL/GenBank/DDBJ databases">
        <authorList>
            <person name="Liu B.-T."/>
            <person name="Du Z."/>
        </authorList>
    </citation>
    <scope>NUCLEOTIDE SEQUENCE [LARGE SCALE GENOMIC DNA]</scope>
    <source>
        <strain evidence="2">XYN52</strain>
    </source>
</reference>
<accession>A0A369WBB5</accession>
<comment type="caution">
    <text evidence="1">The sequence shown here is derived from an EMBL/GenBank/DDBJ whole genome shotgun (WGS) entry which is preliminary data.</text>
</comment>
<keyword evidence="2" id="KW-1185">Reference proteome</keyword>
<proteinExistence type="predicted"/>
<evidence type="ECO:0000313" key="1">
    <source>
        <dbReference type="EMBL" id="RDE09381.1"/>
    </source>
</evidence>
<dbReference type="AlphaFoldDB" id="A0A369WBB5"/>
<protein>
    <submittedName>
        <fullName evidence="1">DUF4893 domain-containing protein</fullName>
    </submittedName>
</protein>
<sequence>MLRRRKRTAARFLAASPESRRRSGPRWPGRIRAWRPKVKPILIVLLAVLAGGPALAQAPETAPYAKTLFARLHPEDQGLARGWQEGLAGLLDTVRESSDDPETLDAIPQFLALAEAPHLPFALAELEGDWRMRSLQATDYGAFIYQYFPARIYPEGDAYVFDKNSGSQRHRGLLAQKDDTSAFFVGALYYGYEAPRLYSAMTVGETTPEQREFDAVAEIYKIGEAHFLMAFAPEDGRYRLYEIRK</sequence>